<dbReference type="AlphaFoldDB" id="A0A7C9BDY9"/>
<dbReference type="EMBL" id="WHLY01000002">
    <property type="protein sequence ID" value="MPR36662.1"/>
    <property type="molecule type" value="Genomic_DNA"/>
</dbReference>
<keyword evidence="2" id="KW-0328">Glycosyltransferase</keyword>
<dbReference type="InterPro" id="IPR029044">
    <property type="entry name" value="Nucleotide-diphossugar_trans"/>
</dbReference>
<organism evidence="11 12">
    <name type="scientific">Salmonirosea aquatica</name>
    <dbReference type="NCBI Taxonomy" id="2654236"/>
    <lineage>
        <taxon>Bacteria</taxon>
        <taxon>Pseudomonadati</taxon>
        <taxon>Bacteroidota</taxon>
        <taxon>Cytophagia</taxon>
        <taxon>Cytophagales</taxon>
        <taxon>Spirosomataceae</taxon>
        <taxon>Salmonirosea</taxon>
    </lineage>
</organism>
<dbReference type="InterPro" id="IPR036291">
    <property type="entry name" value="NAD(P)-bd_dom_sf"/>
</dbReference>
<comment type="caution">
    <text evidence="11">The sequence shown here is derived from an EMBL/GenBank/DDBJ whole genome shotgun (WGS) entry which is preliminary data.</text>
</comment>
<protein>
    <submittedName>
        <fullName evidence="11">NAD-dependent epimerase/dehydratase family protein</fullName>
    </submittedName>
</protein>
<keyword evidence="3" id="KW-0808">Transferase</keyword>
<dbReference type="InterPro" id="IPR001509">
    <property type="entry name" value="Epimerase_deHydtase"/>
</dbReference>
<dbReference type="Proteomes" id="UP000479293">
    <property type="component" value="Unassembled WGS sequence"/>
</dbReference>
<evidence type="ECO:0000313" key="11">
    <source>
        <dbReference type="EMBL" id="MPR36662.1"/>
    </source>
</evidence>
<evidence type="ECO:0000256" key="2">
    <source>
        <dbReference type="ARBA" id="ARBA00022676"/>
    </source>
</evidence>
<accession>A0A7C9BDY9</accession>
<evidence type="ECO:0000256" key="3">
    <source>
        <dbReference type="ARBA" id="ARBA00022679"/>
    </source>
</evidence>
<name>A0A7C9BDY9_9BACT</name>
<dbReference type="SUPFAM" id="SSF53448">
    <property type="entry name" value="Nucleotide-diphospho-sugar transferases"/>
    <property type="match status" value="1"/>
</dbReference>
<dbReference type="GO" id="GO:0005886">
    <property type="term" value="C:plasma membrane"/>
    <property type="evidence" value="ECO:0007669"/>
    <property type="project" value="TreeGrafter"/>
</dbReference>
<keyword evidence="4 8" id="KW-0812">Transmembrane</keyword>
<evidence type="ECO:0000256" key="1">
    <source>
        <dbReference type="ARBA" id="ARBA00022475"/>
    </source>
</evidence>
<evidence type="ECO:0000256" key="5">
    <source>
        <dbReference type="ARBA" id="ARBA00022985"/>
    </source>
</evidence>
<evidence type="ECO:0000313" key="12">
    <source>
        <dbReference type="Proteomes" id="UP000479293"/>
    </source>
</evidence>
<keyword evidence="12" id="KW-1185">Reference proteome</keyword>
<dbReference type="PANTHER" id="PTHR48090:SF3">
    <property type="entry name" value="UNDECAPRENYL-PHOSPHATE 4-DEOXY-4-FORMAMIDO-L-ARABINOSE TRANSFERASE"/>
    <property type="match status" value="1"/>
</dbReference>
<keyword evidence="6 8" id="KW-1133">Transmembrane helix</keyword>
<dbReference type="PANTHER" id="PTHR48090">
    <property type="entry name" value="UNDECAPRENYL-PHOSPHATE 4-DEOXY-4-FORMAMIDO-L-ARABINOSE TRANSFERASE-RELATED"/>
    <property type="match status" value="1"/>
</dbReference>
<dbReference type="RefSeq" id="WP_152764773.1">
    <property type="nucleotide sequence ID" value="NZ_WHLY01000002.1"/>
</dbReference>
<evidence type="ECO:0000256" key="8">
    <source>
        <dbReference type="SAM" id="Phobius"/>
    </source>
</evidence>
<evidence type="ECO:0000259" key="10">
    <source>
        <dbReference type="Pfam" id="PF01370"/>
    </source>
</evidence>
<dbReference type="InterPro" id="IPR050256">
    <property type="entry name" value="Glycosyltransferase_2"/>
</dbReference>
<sequence>MPESSLSFADSVLKLKGPVFVFGASGFIGVNLFHEIFKLRRDCYALTHDATKAWRLKLLDVPYENVVHCDILSGNSVREVFEKYKPRTVFNLAAYGAYSKQSNVNLTYETNVLGTANILQQCTPDTVYIHAGSSSEYGFNCTAPKEEDRVEPNSHYAVSKVSAAYLLEYYARVHDLNTLNLRLYSIYGYWEEPDRLIPRLIEKARHGELPSFVSPDISRDFVFIEDCLKAFIVCALGVNEHNRGKSYNIATGQKTTIGELVEVTRTLFTLAVAPEWGSMTNRKWDLADWYGDPSSIEADLGWRATTLLENGLSKTRAWQDEMGYESTVIPAFENPYLNPVITAIIACYKDAQAIPYMYERLVKTFNELKVRYEIIFVNDNSPDNQEAIIDALCDRDPSVVGISHSRNFGSQSAFLSGMEIATGDAVVLMDGDLQDPPEIIPSFYEKWSEGYDVVYGVRVQREMKPQIHFFYKLFYKIFQNLSYVTIPRDAGDFSMIDRKVVKELVDLPETEQFLRGLRAWVGFRQTGVPYVRPERMFGVSTNNWRKNIWWAKKAIFSFSFAPLELMSYAGFLLTGLSFLGIIWQIVARLLNFDPRTPYGISTVIILIVFFGGLTILGISFLGEYVAKIFEETKKRPKFIRTRIRRGAKAYKSADEIRTLVKQLNK</sequence>
<dbReference type="Gene3D" id="3.90.550.10">
    <property type="entry name" value="Spore Coat Polysaccharide Biosynthesis Protein SpsA, Chain A"/>
    <property type="match status" value="1"/>
</dbReference>
<dbReference type="GO" id="GO:0009103">
    <property type="term" value="P:lipopolysaccharide biosynthetic process"/>
    <property type="evidence" value="ECO:0007669"/>
    <property type="project" value="UniProtKB-KW"/>
</dbReference>
<keyword evidence="7 8" id="KW-0472">Membrane</keyword>
<dbReference type="CDD" id="cd04187">
    <property type="entry name" value="DPM1_like_bac"/>
    <property type="match status" value="1"/>
</dbReference>
<evidence type="ECO:0000256" key="7">
    <source>
        <dbReference type="ARBA" id="ARBA00023136"/>
    </source>
</evidence>
<dbReference type="GO" id="GO:0016757">
    <property type="term" value="F:glycosyltransferase activity"/>
    <property type="evidence" value="ECO:0007669"/>
    <property type="project" value="UniProtKB-KW"/>
</dbReference>
<evidence type="ECO:0000256" key="6">
    <source>
        <dbReference type="ARBA" id="ARBA00022989"/>
    </source>
</evidence>
<keyword evidence="1" id="KW-1003">Cell membrane</keyword>
<gene>
    <name evidence="11" type="ORF">GBK04_25800</name>
</gene>
<feature type="transmembrane region" description="Helical" evidence="8">
    <location>
        <begin position="565"/>
        <end position="586"/>
    </location>
</feature>
<keyword evidence="5" id="KW-0448">Lipopolysaccharide biosynthesis</keyword>
<feature type="transmembrane region" description="Helical" evidence="8">
    <location>
        <begin position="598"/>
        <end position="626"/>
    </location>
</feature>
<reference evidence="11 12" key="1">
    <citation type="submission" date="2019-10" db="EMBL/GenBank/DDBJ databases">
        <title>Draft Genome Sequence of Cytophagaceae sp. SJW1-29.</title>
        <authorList>
            <person name="Choi A."/>
        </authorList>
    </citation>
    <scope>NUCLEOTIDE SEQUENCE [LARGE SCALE GENOMIC DNA]</scope>
    <source>
        <strain evidence="11 12">SJW1-29</strain>
    </source>
</reference>
<dbReference type="Pfam" id="PF00535">
    <property type="entry name" value="Glycos_transf_2"/>
    <property type="match status" value="1"/>
</dbReference>
<evidence type="ECO:0000259" key="9">
    <source>
        <dbReference type="Pfam" id="PF00535"/>
    </source>
</evidence>
<evidence type="ECO:0000256" key="4">
    <source>
        <dbReference type="ARBA" id="ARBA00022692"/>
    </source>
</evidence>
<dbReference type="InterPro" id="IPR001173">
    <property type="entry name" value="Glyco_trans_2-like"/>
</dbReference>
<dbReference type="SUPFAM" id="SSF51735">
    <property type="entry name" value="NAD(P)-binding Rossmann-fold domains"/>
    <property type="match status" value="1"/>
</dbReference>
<feature type="domain" description="Glycosyltransferase 2-like" evidence="9">
    <location>
        <begin position="343"/>
        <end position="504"/>
    </location>
</feature>
<feature type="domain" description="NAD-dependent epimerase/dehydratase" evidence="10">
    <location>
        <begin position="19"/>
        <end position="250"/>
    </location>
</feature>
<dbReference type="Gene3D" id="3.40.50.720">
    <property type="entry name" value="NAD(P)-binding Rossmann-like Domain"/>
    <property type="match status" value="1"/>
</dbReference>
<proteinExistence type="predicted"/>
<dbReference type="Pfam" id="PF01370">
    <property type="entry name" value="Epimerase"/>
    <property type="match status" value="1"/>
</dbReference>